<reference evidence="2" key="1">
    <citation type="submission" date="2020-11" db="EMBL/GenBank/DDBJ databases">
        <authorList>
            <person name="Tran Van P."/>
        </authorList>
    </citation>
    <scope>NUCLEOTIDE SEQUENCE</scope>
</reference>
<dbReference type="GO" id="GO:0005230">
    <property type="term" value="F:extracellular ligand-gated monoatomic ion channel activity"/>
    <property type="evidence" value="ECO:0007669"/>
    <property type="project" value="InterPro"/>
</dbReference>
<dbReference type="Proteomes" id="UP000728032">
    <property type="component" value="Unassembled WGS sequence"/>
</dbReference>
<gene>
    <name evidence="2" type="ORF">ONB1V03_LOCUS8254</name>
</gene>
<dbReference type="Pfam" id="PF00043">
    <property type="entry name" value="GST_C"/>
    <property type="match status" value="1"/>
</dbReference>
<sequence>MNGNYMNTNGYYTQMNGNGYNGYTMEVDGEAESRRIKFYTSRISPECRAVKMLVTHLNLPIHEIYIRPYIDTTTEEYKKIFLINKDYVAGDTLTIADISLLANVTLLEIAVEFDLSSYPNIWGWFNRLRRELIYYDRLTKVAHDEHREHIKSVRDAHEECIQLLMRFEWFDERLAVNNTKANKVLVLEGGQWHVNRIWTPSLHIPNNKQPDILQTGDQNPVLTHIQSDGKVL</sequence>
<dbReference type="EMBL" id="CAJPVJ010004610">
    <property type="protein sequence ID" value="CAG2168770.1"/>
    <property type="molecule type" value="Genomic_DNA"/>
</dbReference>
<feature type="non-terminal residue" evidence="2">
    <location>
        <position position="1"/>
    </location>
</feature>
<dbReference type="InterPro" id="IPR036249">
    <property type="entry name" value="Thioredoxin-like_sf"/>
</dbReference>
<dbReference type="InterPro" id="IPR036282">
    <property type="entry name" value="Glutathione-S-Trfase_C_sf"/>
</dbReference>
<dbReference type="PROSITE" id="PS50405">
    <property type="entry name" value="GST_CTER"/>
    <property type="match status" value="1"/>
</dbReference>
<proteinExistence type="predicted"/>
<dbReference type="SUPFAM" id="SSF63712">
    <property type="entry name" value="Nicotinic receptor ligand binding domain-like"/>
    <property type="match status" value="1"/>
</dbReference>
<dbReference type="InterPro" id="IPR010987">
    <property type="entry name" value="Glutathione-S-Trfase_C-like"/>
</dbReference>
<name>A0A7R9M2S7_9ACAR</name>
<accession>A0A7R9M2S7</accession>
<dbReference type="PANTHER" id="PTHR43969">
    <property type="entry name" value="GLUTATHIONE S TRANSFERASE D10, ISOFORM A-RELATED"/>
    <property type="match status" value="1"/>
</dbReference>
<dbReference type="OrthoDB" id="2309723at2759"/>
<dbReference type="AlphaFoldDB" id="A0A7R9M2S7"/>
<dbReference type="EMBL" id="OC919435">
    <property type="protein sequence ID" value="CAD7651342.1"/>
    <property type="molecule type" value="Genomic_DNA"/>
</dbReference>
<dbReference type="GO" id="GO:0006749">
    <property type="term" value="P:glutathione metabolic process"/>
    <property type="evidence" value="ECO:0007669"/>
    <property type="project" value="TreeGrafter"/>
</dbReference>
<dbReference type="Gene3D" id="2.70.170.10">
    <property type="entry name" value="Neurotransmitter-gated ion-channel ligand-binding domain"/>
    <property type="match status" value="1"/>
</dbReference>
<feature type="domain" description="GST C-terminal" evidence="1">
    <location>
        <begin position="29"/>
        <end position="153"/>
    </location>
</feature>
<protein>
    <recommendedName>
        <fullName evidence="1">GST C-terminal domain-containing protein</fullName>
    </recommendedName>
</protein>
<dbReference type="GO" id="GO:0004364">
    <property type="term" value="F:glutathione transferase activity"/>
    <property type="evidence" value="ECO:0007669"/>
    <property type="project" value="TreeGrafter"/>
</dbReference>
<dbReference type="GO" id="GO:0016020">
    <property type="term" value="C:membrane"/>
    <property type="evidence" value="ECO:0007669"/>
    <property type="project" value="InterPro"/>
</dbReference>
<dbReference type="SUPFAM" id="SSF47616">
    <property type="entry name" value="GST C-terminal domain-like"/>
    <property type="match status" value="1"/>
</dbReference>
<dbReference type="PANTHER" id="PTHR43969:SF9">
    <property type="entry name" value="GLUTATHIONE S TRANSFERASE D10, ISOFORM A-RELATED"/>
    <property type="match status" value="1"/>
</dbReference>
<dbReference type="InterPro" id="IPR036734">
    <property type="entry name" value="Neur_chan_lig-bd_sf"/>
</dbReference>
<keyword evidence="3" id="KW-1185">Reference proteome</keyword>
<dbReference type="SUPFAM" id="SSF52833">
    <property type="entry name" value="Thioredoxin-like"/>
    <property type="match status" value="1"/>
</dbReference>
<dbReference type="InterPro" id="IPR004046">
    <property type="entry name" value="GST_C"/>
</dbReference>
<evidence type="ECO:0000313" key="2">
    <source>
        <dbReference type="EMBL" id="CAD7651342.1"/>
    </source>
</evidence>
<organism evidence="2">
    <name type="scientific">Oppiella nova</name>
    <dbReference type="NCBI Taxonomy" id="334625"/>
    <lineage>
        <taxon>Eukaryota</taxon>
        <taxon>Metazoa</taxon>
        <taxon>Ecdysozoa</taxon>
        <taxon>Arthropoda</taxon>
        <taxon>Chelicerata</taxon>
        <taxon>Arachnida</taxon>
        <taxon>Acari</taxon>
        <taxon>Acariformes</taxon>
        <taxon>Sarcoptiformes</taxon>
        <taxon>Oribatida</taxon>
        <taxon>Brachypylina</taxon>
        <taxon>Oppioidea</taxon>
        <taxon>Oppiidae</taxon>
        <taxon>Oppiella</taxon>
    </lineage>
</organism>
<dbReference type="Gene3D" id="1.20.1050.10">
    <property type="match status" value="1"/>
</dbReference>
<evidence type="ECO:0000259" key="1">
    <source>
        <dbReference type="PROSITE" id="PS50405"/>
    </source>
</evidence>
<evidence type="ECO:0000313" key="3">
    <source>
        <dbReference type="Proteomes" id="UP000728032"/>
    </source>
</evidence>